<reference evidence="2" key="1">
    <citation type="submission" date="2019-08" db="EMBL/GenBank/DDBJ databases">
        <title>Carotenoids and Carotenoid Binding Proteins in the Halophilic Cyanobacterium Euhalothece sp. ZM00.</title>
        <authorList>
            <person name="Cho S.M."/>
            <person name="Song J.Y."/>
            <person name="Park Y.-I."/>
        </authorList>
    </citation>
    <scope>NUCLEOTIDE SEQUENCE [LARGE SCALE GENOMIC DNA]</scope>
    <source>
        <strain evidence="2">Z-M001</strain>
    </source>
</reference>
<evidence type="ECO:0000256" key="1">
    <source>
        <dbReference type="SAM" id="Phobius"/>
    </source>
</evidence>
<proteinExistence type="predicted"/>
<evidence type="ECO:0000313" key="2">
    <source>
        <dbReference type="EMBL" id="QDZ41442.1"/>
    </source>
</evidence>
<accession>A0A5B8NQA8</accession>
<dbReference type="EMBL" id="CP042326">
    <property type="protein sequence ID" value="QDZ41442.1"/>
    <property type="molecule type" value="Genomic_DNA"/>
</dbReference>
<keyword evidence="1" id="KW-0812">Transmembrane</keyword>
<protein>
    <recommendedName>
        <fullName evidence="4">Ion transporter</fullName>
    </recommendedName>
</protein>
<keyword evidence="1" id="KW-0472">Membrane</keyword>
<dbReference type="KEGG" id="enn:FRE64_04025"/>
<dbReference type="AlphaFoldDB" id="A0A5B8NQA8"/>
<keyword evidence="1" id="KW-1133">Transmembrane helix</keyword>
<organism evidence="2 3">
    <name type="scientific">Euhalothece natronophila Z-M001</name>
    <dbReference type="NCBI Taxonomy" id="522448"/>
    <lineage>
        <taxon>Bacteria</taxon>
        <taxon>Bacillati</taxon>
        <taxon>Cyanobacteriota</taxon>
        <taxon>Cyanophyceae</taxon>
        <taxon>Oscillatoriophycideae</taxon>
        <taxon>Chroococcales</taxon>
        <taxon>Halothecacae</taxon>
        <taxon>Halothece cluster</taxon>
        <taxon>Euhalothece</taxon>
    </lineage>
</organism>
<name>A0A5B8NQA8_9CHRO</name>
<feature type="transmembrane region" description="Helical" evidence="1">
    <location>
        <begin position="20"/>
        <end position="41"/>
    </location>
</feature>
<evidence type="ECO:0008006" key="4">
    <source>
        <dbReference type="Google" id="ProtNLM"/>
    </source>
</evidence>
<dbReference type="OrthoDB" id="501625at2"/>
<evidence type="ECO:0000313" key="3">
    <source>
        <dbReference type="Proteomes" id="UP000318453"/>
    </source>
</evidence>
<sequence>MAQRKLEEKNNKRQKRKNKWIIGFEQLMAFIALFNLGLVFIDITYIPFRNFYLREFRLFVEGLNYIPRSEFIREYTPFLLDAYRQIPRSFLEENPLLAEGYDHVKGIEPHPDTERYLRTVEILQQQVNRTGLESTQSQRILADLRQQSTEMIQQNPFEVANKTATLETIKRRMRDHMRERSSEQAFQEFWTVEHLTDRNYDRQMRFFDNQIAPLIETNYSRQIDPETGEFIDWFWYLDLPFVILFAFEFSVRTYIIHRRHTGLRWIDGMLWRWYDVFLFIPIFRWLRVISVTTRIDQSDLIELESVKRQISQGFVAGIAEDITEVVFVRAINQIQKAIRGGELENVLSQVNNDDYINFNDTDEIAELTKLFINLTVYQVLPKARSDVEAVVQHNFVKVLDTSPAFQGLRQMPGFYRFEDQMTQQIVSLIYQAIYDSILVALEDDPEGEKLMKELSDQLMKILTDEMQNKQTLETMQWLLIDLLEEVKINYVQRLSQEDVDELLDQTRRLREGKKN</sequence>
<dbReference type="Proteomes" id="UP000318453">
    <property type="component" value="Chromosome"/>
</dbReference>
<gene>
    <name evidence="2" type="ORF">FRE64_04025</name>
</gene>
<keyword evidence="3" id="KW-1185">Reference proteome</keyword>